<keyword evidence="4" id="KW-1185">Reference proteome</keyword>
<evidence type="ECO:0000313" key="3">
    <source>
        <dbReference type="EMBL" id="KXH67300.1"/>
    </source>
</evidence>
<dbReference type="Pfam" id="PF24969">
    <property type="entry name" value="LRR_15"/>
    <property type="match status" value="1"/>
</dbReference>
<feature type="compositionally biased region" description="Acidic residues" evidence="1">
    <location>
        <begin position="418"/>
        <end position="436"/>
    </location>
</feature>
<reference evidence="3 4" key="1">
    <citation type="submission" date="2014-02" db="EMBL/GenBank/DDBJ databases">
        <title>The genome sequence of Colletotrichum salicis CBS 607.94.</title>
        <authorList>
            <person name="Baroncelli R."/>
            <person name="Thon M.R."/>
        </authorList>
    </citation>
    <scope>NUCLEOTIDE SEQUENCE [LARGE SCALE GENOMIC DNA]</scope>
    <source>
        <strain evidence="3 4">CBS 607.94</strain>
    </source>
</reference>
<evidence type="ECO:0000256" key="1">
    <source>
        <dbReference type="SAM" id="MobiDB-lite"/>
    </source>
</evidence>
<dbReference type="OrthoDB" id="4817666at2759"/>
<feature type="compositionally biased region" description="Low complexity" evidence="1">
    <location>
        <begin position="437"/>
        <end position="448"/>
    </location>
</feature>
<dbReference type="EMBL" id="JFFI01000503">
    <property type="protein sequence ID" value="KXH67300.1"/>
    <property type="molecule type" value="Genomic_DNA"/>
</dbReference>
<evidence type="ECO:0000313" key="4">
    <source>
        <dbReference type="Proteomes" id="UP000070121"/>
    </source>
</evidence>
<comment type="caution">
    <text evidence="3">The sequence shown here is derived from an EMBL/GenBank/DDBJ whole genome shotgun (WGS) entry which is preliminary data.</text>
</comment>
<dbReference type="STRING" id="1209931.A0A135V3V3"/>
<proteinExistence type="predicted"/>
<evidence type="ECO:0000259" key="2">
    <source>
        <dbReference type="Pfam" id="PF24969"/>
    </source>
</evidence>
<dbReference type="InterPro" id="IPR056867">
    <property type="entry name" value="LRR_15"/>
</dbReference>
<feature type="region of interest" description="Disordered" evidence="1">
    <location>
        <begin position="418"/>
        <end position="476"/>
    </location>
</feature>
<feature type="domain" description="Leucine-rich repeat" evidence="2">
    <location>
        <begin position="229"/>
        <end position="387"/>
    </location>
</feature>
<gene>
    <name evidence="3" type="ORF">CSAL01_06927</name>
</gene>
<protein>
    <recommendedName>
        <fullName evidence="2">Leucine-rich repeat domain-containing protein</fullName>
    </recommendedName>
</protein>
<organism evidence="3 4">
    <name type="scientific">Colletotrichum salicis</name>
    <dbReference type="NCBI Taxonomy" id="1209931"/>
    <lineage>
        <taxon>Eukaryota</taxon>
        <taxon>Fungi</taxon>
        <taxon>Dikarya</taxon>
        <taxon>Ascomycota</taxon>
        <taxon>Pezizomycotina</taxon>
        <taxon>Sordariomycetes</taxon>
        <taxon>Hypocreomycetidae</taxon>
        <taxon>Glomerellales</taxon>
        <taxon>Glomerellaceae</taxon>
        <taxon>Colletotrichum</taxon>
        <taxon>Colletotrichum acutatum species complex</taxon>
    </lineage>
</organism>
<dbReference type="AlphaFoldDB" id="A0A135V3V3"/>
<dbReference type="Proteomes" id="UP000070121">
    <property type="component" value="Unassembled WGS sequence"/>
</dbReference>
<accession>A0A135V3V3</accession>
<sequence>MAVLDDLSPEIILQLFPAHSLREEFTRKESDAELAEVLQPGWRSAFNLSRTCKKYRRMLVRDLYRIVSIHGSNSTHKLTFLIEFLMKHEDSAMGIKQLYLHLDASNTGIKDLTEADLDWSHWAAEQSGAPSPYYLWRSAEGKPLQMSDSRRFRTGILHLGILLEIVISCVQGLLPTLEMVAIRPSGLAKTHRDTNLSPTDFDHLLHFSPNTRSIFIANRDEEPSCPLDTYSQWTNITCLTITETFLGQEKIPSMVEGCASLVSFKYLNSRADTFVPHWPVSPKEIVTILRAHKDTLNTLRSLSLDLNDWYRGEYRPIRSLSDFKHLENLWVDVSSVLNRLKSSSSSRSDRHKQLTHKLFTSFPRSITRLHLVGNETGLRHNIFEALTNREEYPELREVEMEELIQRLPELWDSDLANEEDDTDQSDVDDSDNDNDGDLSNGDSTDDNSASWTMHNEGIEGSHSNGYSSHTKEEHISELIQETSLSYREQFIRAGIESPSTMCTLGELW</sequence>
<name>A0A135V3V3_9PEZI</name>